<keyword evidence="8" id="KW-0496">Mitochondrion</keyword>
<gene>
    <name evidence="11" type="ORF">TGEB3V08_LOCUS8036</name>
</gene>
<dbReference type="AlphaFoldDB" id="A0A7R9K528"/>
<evidence type="ECO:0000256" key="8">
    <source>
        <dbReference type="ARBA" id="ARBA00023128"/>
    </source>
</evidence>
<dbReference type="Pfam" id="PF07406">
    <property type="entry name" value="NICE-3"/>
    <property type="match status" value="1"/>
</dbReference>
<dbReference type="GO" id="GO:0005739">
    <property type="term" value="C:mitochondrion"/>
    <property type="evidence" value="ECO:0007669"/>
    <property type="project" value="UniProtKB-SubCell"/>
</dbReference>
<comment type="function">
    <text evidence="1">General regulator of phagocytosis. Required to uptake Gram negative bacterium by macrophages.</text>
</comment>
<dbReference type="GO" id="GO:0005794">
    <property type="term" value="C:Golgi apparatus"/>
    <property type="evidence" value="ECO:0007669"/>
    <property type="project" value="UniProtKB-SubCell"/>
</dbReference>
<evidence type="ECO:0000256" key="9">
    <source>
        <dbReference type="ARBA" id="ARBA00023136"/>
    </source>
</evidence>
<proteinExistence type="predicted"/>
<evidence type="ECO:0000256" key="6">
    <source>
        <dbReference type="ARBA" id="ARBA00022989"/>
    </source>
</evidence>
<evidence type="ECO:0000256" key="4">
    <source>
        <dbReference type="ARBA" id="ARBA00004555"/>
    </source>
</evidence>
<keyword evidence="5 10" id="KW-0812">Transmembrane</keyword>
<sequence>MDGHTHAHSKDKSVTLKCIVCYTEVKRHDRAMAEEQSGVTVVIFIASGVLTFILLFIFAKRQIMRFALRSRRGPHVPIGHDIKKSIKREIERKIDIIPRIVCEPKLIHDDDSRFIQSPANKLPPYYFRMKAVDDIKRLEKEITKQDECLVRHPSENLRSFLLNTLQAPLNGQGQKLIHQFCDFYEHARHDPSEFGEEEYQAYSKMFLKLLDAARMLKSFPSSRKSSPSRTPLKRTQDYKYRNVLESKLKADKRLADDEILCVSDRDIRPSTLAVSPDDNETSV</sequence>
<keyword evidence="9 10" id="KW-0472">Membrane</keyword>
<comment type="subcellular location">
    <subcellularLocation>
        <location evidence="4">Golgi apparatus</location>
    </subcellularLocation>
    <subcellularLocation>
        <location evidence="2">Membrane</location>
        <topology evidence="2">Single-pass membrane protein</topology>
    </subcellularLocation>
    <subcellularLocation>
        <location evidence="3">Mitochondrion</location>
    </subcellularLocation>
</comment>
<evidence type="ECO:0000313" key="11">
    <source>
        <dbReference type="EMBL" id="CAD7601658.1"/>
    </source>
</evidence>
<evidence type="ECO:0000256" key="7">
    <source>
        <dbReference type="ARBA" id="ARBA00023034"/>
    </source>
</evidence>
<reference evidence="11" key="1">
    <citation type="submission" date="2020-11" db="EMBL/GenBank/DDBJ databases">
        <authorList>
            <person name="Tran Van P."/>
        </authorList>
    </citation>
    <scope>NUCLEOTIDE SEQUENCE</scope>
</reference>
<feature type="transmembrane region" description="Helical" evidence="10">
    <location>
        <begin position="39"/>
        <end position="59"/>
    </location>
</feature>
<protein>
    <submittedName>
        <fullName evidence="11">Uncharacterized protein</fullName>
    </submittedName>
</protein>
<dbReference type="PANTHER" id="PTHR21425">
    <property type="entry name" value="NICE-3"/>
    <property type="match status" value="1"/>
</dbReference>
<dbReference type="InterPro" id="IPR010876">
    <property type="entry name" value="C1orf43"/>
</dbReference>
<evidence type="ECO:0000256" key="2">
    <source>
        <dbReference type="ARBA" id="ARBA00004167"/>
    </source>
</evidence>
<keyword evidence="6 10" id="KW-1133">Transmembrane helix</keyword>
<dbReference type="GO" id="GO:0016020">
    <property type="term" value="C:membrane"/>
    <property type="evidence" value="ECO:0007669"/>
    <property type="project" value="UniProtKB-SubCell"/>
</dbReference>
<evidence type="ECO:0000256" key="5">
    <source>
        <dbReference type="ARBA" id="ARBA00022692"/>
    </source>
</evidence>
<evidence type="ECO:0000256" key="1">
    <source>
        <dbReference type="ARBA" id="ARBA00002620"/>
    </source>
</evidence>
<evidence type="ECO:0000256" key="10">
    <source>
        <dbReference type="SAM" id="Phobius"/>
    </source>
</evidence>
<evidence type="ECO:0000256" key="3">
    <source>
        <dbReference type="ARBA" id="ARBA00004173"/>
    </source>
</evidence>
<accession>A0A7R9K528</accession>
<name>A0A7R9K528_TIMGE</name>
<organism evidence="11">
    <name type="scientific">Timema genevievae</name>
    <name type="common">Walking stick</name>
    <dbReference type="NCBI Taxonomy" id="629358"/>
    <lineage>
        <taxon>Eukaryota</taxon>
        <taxon>Metazoa</taxon>
        <taxon>Ecdysozoa</taxon>
        <taxon>Arthropoda</taxon>
        <taxon>Hexapoda</taxon>
        <taxon>Insecta</taxon>
        <taxon>Pterygota</taxon>
        <taxon>Neoptera</taxon>
        <taxon>Polyneoptera</taxon>
        <taxon>Phasmatodea</taxon>
        <taxon>Timematodea</taxon>
        <taxon>Timematoidea</taxon>
        <taxon>Timematidae</taxon>
        <taxon>Timema</taxon>
    </lineage>
</organism>
<dbReference type="EMBL" id="OE842872">
    <property type="protein sequence ID" value="CAD7601658.1"/>
    <property type="molecule type" value="Genomic_DNA"/>
</dbReference>
<keyword evidence="7" id="KW-0333">Golgi apparatus</keyword>
<dbReference type="PANTHER" id="PTHR21425:SF2">
    <property type="entry name" value="PROTEIN C1ORF43"/>
    <property type="match status" value="1"/>
</dbReference>